<evidence type="ECO:0000256" key="2">
    <source>
        <dbReference type="ARBA" id="ARBA00020808"/>
    </source>
</evidence>
<protein>
    <recommendedName>
        <fullName evidence="2">DNA-directed RNA polymerases I, II, and III subunit RPABC2</fullName>
    </recommendedName>
</protein>
<proteinExistence type="inferred from homology"/>
<organism evidence="9 10">
    <name type="scientific">Hanseniaspora valbyensis NRRL Y-1626</name>
    <dbReference type="NCBI Taxonomy" id="766949"/>
    <lineage>
        <taxon>Eukaryota</taxon>
        <taxon>Fungi</taxon>
        <taxon>Dikarya</taxon>
        <taxon>Ascomycota</taxon>
        <taxon>Saccharomycotina</taxon>
        <taxon>Saccharomycetes</taxon>
        <taxon>Saccharomycodales</taxon>
        <taxon>Saccharomycodaceae</taxon>
        <taxon>Hanseniaspora</taxon>
    </lineage>
</organism>
<comment type="subcellular location">
    <subcellularLocation>
        <location evidence="1">Nucleus</location>
    </subcellularLocation>
</comment>
<dbReference type="FunFam" id="3.90.940.10:FF:000004">
    <property type="entry name" value="DNA-directed RNA polymerases I, II, and III subunit RPABC2"/>
    <property type="match status" value="1"/>
</dbReference>
<accession>A0A1B7THJ6</accession>
<feature type="compositionally biased region" description="Polar residues" evidence="8">
    <location>
        <begin position="48"/>
        <end position="57"/>
    </location>
</feature>
<feature type="compositionally biased region" description="Basic and acidic residues" evidence="8">
    <location>
        <begin position="83"/>
        <end position="93"/>
    </location>
</feature>
<evidence type="ECO:0000256" key="6">
    <source>
        <dbReference type="ARBA" id="ARBA00023242"/>
    </source>
</evidence>
<reference evidence="10" key="1">
    <citation type="journal article" date="2016" name="Proc. Natl. Acad. Sci. U.S.A.">
        <title>Comparative genomics of biotechnologically important yeasts.</title>
        <authorList>
            <person name="Riley R."/>
            <person name="Haridas S."/>
            <person name="Wolfe K.H."/>
            <person name="Lopes M.R."/>
            <person name="Hittinger C.T."/>
            <person name="Goeker M."/>
            <person name="Salamov A.A."/>
            <person name="Wisecaver J.H."/>
            <person name="Long T.M."/>
            <person name="Calvey C.H."/>
            <person name="Aerts A.L."/>
            <person name="Barry K.W."/>
            <person name="Choi C."/>
            <person name="Clum A."/>
            <person name="Coughlan A.Y."/>
            <person name="Deshpande S."/>
            <person name="Douglass A.P."/>
            <person name="Hanson S.J."/>
            <person name="Klenk H.-P."/>
            <person name="LaButti K.M."/>
            <person name="Lapidus A."/>
            <person name="Lindquist E.A."/>
            <person name="Lipzen A.M."/>
            <person name="Meier-Kolthoff J.P."/>
            <person name="Ohm R.A."/>
            <person name="Otillar R.P."/>
            <person name="Pangilinan J.L."/>
            <person name="Peng Y."/>
            <person name="Rokas A."/>
            <person name="Rosa C.A."/>
            <person name="Scheuner C."/>
            <person name="Sibirny A.A."/>
            <person name="Slot J.C."/>
            <person name="Stielow J.B."/>
            <person name="Sun H."/>
            <person name="Kurtzman C.P."/>
            <person name="Blackwell M."/>
            <person name="Grigoriev I.V."/>
            <person name="Jeffries T.W."/>
        </authorList>
    </citation>
    <scope>NUCLEOTIDE SEQUENCE [LARGE SCALE GENOMIC DNA]</scope>
    <source>
        <strain evidence="10">NRRL Y-1626</strain>
    </source>
</reference>
<dbReference type="GO" id="GO:0006366">
    <property type="term" value="P:transcription by RNA polymerase II"/>
    <property type="evidence" value="ECO:0007669"/>
    <property type="project" value="TreeGrafter"/>
</dbReference>
<dbReference type="AlphaFoldDB" id="A0A1B7THJ6"/>
<dbReference type="PANTHER" id="PTHR47227">
    <property type="entry name" value="DNA-DIRECTED RNA POLYMERASE SUBUNIT K"/>
    <property type="match status" value="1"/>
</dbReference>
<dbReference type="PANTHER" id="PTHR47227:SF5">
    <property type="entry name" value="DNA-DIRECTED RNA POLYMERASES I, II, AND III SUBUNIT RPABC2"/>
    <property type="match status" value="1"/>
</dbReference>
<dbReference type="GO" id="GO:0042797">
    <property type="term" value="P:tRNA transcription by RNA polymerase III"/>
    <property type="evidence" value="ECO:0007669"/>
    <property type="project" value="TreeGrafter"/>
</dbReference>
<evidence type="ECO:0000256" key="5">
    <source>
        <dbReference type="ARBA" id="ARBA00023163"/>
    </source>
</evidence>
<keyword evidence="10" id="KW-1185">Reference proteome</keyword>
<comment type="similarity">
    <text evidence="7">Belongs to the archaeal Rpo6/eukaryotic RPB6 RNA polymerase subunit family.</text>
</comment>
<dbReference type="GO" id="GO:0005736">
    <property type="term" value="C:RNA polymerase I complex"/>
    <property type="evidence" value="ECO:0007669"/>
    <property type="project" value="TreeGrafter"/>
</dbReference>
<keyword evidence="6" id="KW-0539">Nucleus</keyword>
<dbReference type="SUPFAM" id="SSF63562">
    <property type="entry name" value="RPB6/omega subunit-like"/>
    <property type="match status" value="1"/>
</dbReference>
<dbReference type="Proteomes" id="UP000092321">
    <property type="component" value="Unassembled WGS sequence"/>
</dbReference>
<gene>
    <name evidence="9" type="ORF">HANVADRAFT_55000</name>
</gene>
<dbReference type="NCBIfam" id="NF002208">
    <property type="entry name" value="PRK01099.1-3"/>
    <property type="match status" value="1"/>
</dbReference>
<feature type="region of interest" description="Disordered" evidence="8">
    <location>
        <begin position="1"/>
        <end position="57"/>
    </location>
</feature>
<dbReference type="PIRSF" id="PIRSF000778">
    <property type="entry name" value="RpoK/RPB6"/>
    <property type="match status" value="1"/>
</dbReference>
<dbReference type="InterPro" id="IPR036161">
    <property type="entry name" value="RPB6/omega-like_sf"/>
</dbReference>
<dbReference type="GO" id="GO:0003677">
    <property type="term" value="F:DNA binding"/>
    <property type="evidence" value="ECO:0007669"/>
    <property type="project" value="InterPro"/>
</dbReference>
<dbReference type="GO" id="GO:0005665">
    <property type="term" value="C:RNA polymerase II, core complex"/>
    <property type="evidence" value="ECO:0007669"/>
    <property type="project" value="InterPro"/>
</dbReference>
<dbReference type="PIRSF" id="PIRSF500154">
    <property type="entry name" value="RPB6"/>
    <property type="match status" value="1"/>
</dbReference>
<evidence type="ECO:0000313" key="10">
    <source>
        <dbReference type="Proteomes" id="UP000092321"/>
    </source>
</evidence>
<evidence type="ECO:0000256" key="7">
    <source>
        <dbReference type="ARBA" id="ARBA00025773"/>
    </source>
</evidence>
<dbReference type="InterPro" id="IPR028363">
    <property type="entry name" value="RPB6"/>
</dbReference>
<dbReference type="EMBL" id="LXPE01000004">
    <property type="protein sequence ID" value="OBA28206.1"/>
    <property type="molecule type" value="Genomic_DNA"/>
</dbReference>
<keyword evidence="4" id="KW-0597">Phosphoprotein</keyword>
<evidence type="ECO:0000256" key="4">
    <source>
        <dbReference type="ARBA" id="ARBA00022553"/>
    </source>
</evidence>
<keyword evidence="5" id="KW-0804">Transcription</keyword>
<dbReference type="InterPro" id="IPR006110">
    <property type="entry name" value="Pol_omega/Rpo6/RPB6"/>
</dbReference>
<dbReference type="InterPro" id="IPR020708">
    <property type="entry name" value="DNA-dir_RNA_polK_14-18kDa_CS"/>
</dbReference>
<dbReference type="GO" id="GO:0006362">
    <property type="term" value="P:transcription elongation by RNA polymerase I"/>
    <property type="evidence" value="ECO:0007669"/>
    <property type="project" value="UniProtKB-ARBA"/>
</dbReference>
<evidence type="ECO:0000313" key="9">
    <source>
        <dbReference type="EMBL" id="OBA28206.1"/>
    </source>
</evidence>
<dbReference type="PROSITE" id="PS01111">
    <property type="entry name" value="RNA_POL_K_14KD"/>
    <property type="match status" value="1"/>
</dbReference>
<comment type="caution">
    <text evidence="9">The sequence shown here is derived from an EMBL/GenBank/DDBJ whole genome shotgun (WGS) entry which is preliminary data.</text>
</comment>
<dbReference type="InterPro" id="IPR006111">
    <property type="entry name" value="Rpo6/Rpb6"/>
</dbReference>
<keyword evidence="3" id="KW-0240">DNA-directed RNA polymerase</keyword>
<evidence type="ECO:0000256" key="8">
    <source>
        <dbReference type="SAM" id="MobiDB-lite"/>
    </source>
</evidence>
<dbReference type="Pfam" id="PF01192">
    <property type="entry name" value="RNA_pol_Rpb6"/>
    <property type="match status" value="1"/>
</dbReference>
<dbReference type="GO" id="GO:0003899">
    <property type="term" value="F:DNA-directed RNA polymerase activity"/>
    <property type="evidence" value="ECO:0007669"/>
    <property type="project" value="InterPro"/>
</dbReference>
<dbReference type="Gene3D" id="3.90.940.10">
    <property type="match status" value="1"/>
</dbReference>
<feature type="region of interest" description="Disordered" evidence="8">
    <location>
        <begin position="73"/>
        <end position="93"/>
    </location>
</feature>
<name>A0A1B7THJ6_9ASCO</name>
<dbReference type="SMART" id="SM01409">
    <property type="entry name" value="RNA_pol_Rpb6"/>
    <property type="match status" value="1"/>
</dbReference>
<evidence type="ECO:0000256" key="1">
    <source>
        <dbReference type="ARBA" id="ARBA00004123"/>
    </source>
</evidence>
<dbReference type="GO" id="GO:0005666">
    <property type="term" value="C:RNA polymerase III complex"/>
    <property type="evidence" value="ECO:0007669"/>
    <property type="project" value="UniProtKB-ARBA"/>
</dbReference>
<dbReference type="OrthoDB" id="259769at2759"/>
<sequence length="170" mass="19683">MSDKEEAYNDNADEQYADFDKEMQEYSDDEDQQQQPQDTVEVKKDENNTVTNDSDNIIASGAAEFDQEIMNEHNSNGNMRLKSLKEKAIKKEDRTTTPYMTKYERARILGTRALQISMNAPVFVTLEGETDPLKIAMKELKEKKIPLVIRRYLPDGSFEDWSVEELIVDF</sequence>
<evidence type="ECO:0000256" key="3">
    <source>
        <dbReference type="ARBA" id="ARBA00022478"/>
    </source>
</evidence>